<name>A0AA92SVW2_9BACT</name>
<dbReference type="AlphaFoldDB" id="A0AA92SVW2"/>
<accession>A0AA92SVW2</accession>
<sequence length="672" mass="79169">MVGAVQSQEINKNRYTFMEKFEIFKLRLCKGLFDGIISDYILAVVKNTEHILEVPILAEILDDSYVTKFKNYIHDNDLKFQIDNCVLLPENLRFIYGSVSKFSLNGEYVRKFNNFYSSIRTVKYNSVEYKDLYTGQVPDGITLNGPIALNDLPPIVYTEISVFCARDDRRCLADIADRIRKRYYLPFSATSFPCVSRSEFDKSMSDKTNKNKKLQSESVYKLYNVRVQPDRKHFRVNLYNEHCVYEPDTIDYELCDSVWASELLPYQGRSANIPEYNSEGLPLGILWGHNILGNLSFQPSYQIIGENRQIRTDKYGYHYKDSQVWAFCLVSKVDEYGNWVYIKGYDPIYQRMQIEEKKYKPTPEAIESEINDIYVEDIDLEEYRDRFRNSDFSKSVSESTSSIEYVDFNVRYDKYSSYSMYPFICLPIMETPIMPYRIQKRVYNRGIQEDSFEKMLSRFIKDPYEVRSDIGLVNDSDLCYEPDIAIVRQGHPHVHIDIEIDEPYSVNNEPIHYIECDNDQKRNKYFVDHGWIVIRFSERQITLYPKGCLKVVEDVLSSIDSTYLPEKNPLNEQIVSERHWSLEEARQMIAANERSKYLGLDIVQKSVPNSGETFPKQQLTESEKRVRAEIKSQNESDLQREEVQELSFSAQTGKKVSWWRRILRYFIMLKNR</sequence>
<evidence type="ECO:0000313" key="1">
    <source>
        <dbReference type="EMBL" id="RGL54392.1"/>
    </source>
</evidence>
<organism evidence="1 2">
    <name type="scientific">Segatella copri</name>
    <dbReference type="NCBI Taxonomy" id="165179"/>
    <lineage>
        <taxon>Bacteria</taxon>
        <taxon>Pseudomonadati</taxon>
        <taxon>Bacteroidota</taxon>
        <taxon>Bacteroidia</taxon>
        <taxon>Bacteroidales</taxon>
        <taxon>Prevotellaceae</taxon>
        <taxon>Segatella</taxon>
    </lineage>
</organism>
<proteinExistence type="predicted"/>
<protein>
    <submittedName>
        <fullName evidence="1">Uncharacterized protein</fullName>
    </submittedName>
</protein>
<evidence type="ECO:0000313" key="2">
    <source>
        <dbReference type="Proteomes" id="UP000261187"/>
    </source>
</evidence>
<reference evidence="1 2" key="1">
    <citation type="submission" date="2018-08" db="EMBL/GenBank/DDBJ databases">
        <title>A genome reference for cultivated species of the human gut microbiota.</title>
        <authorList>
            <person name="Zou Y."/>
            <person name="Xue W."/>
            <person name="Luo G."/>
        </authorList>
    </citation>
    <scope>NUCLEOTIDE SEQUENCE [LARGE SCALE GENOMIC DNA]</scope>
    <source>
        <strain evidence="1 2">TF06-40</strain>
    </source>
</reference>
<dbReference type="EMBL" id="QSSA01000058">
    <property type="protein sequence ID" value="RGL54392.1"/>
    <property type="molecule type" value="Genomic_DNA"/>
</dbReference>
<dbReference type="Proteomes" id="UP000261187">
    <property type="component" value="Unassembled WGS sequence"/>
</dbReference>
<comment type="caution">
    <text evidence="1">The sequence shown here is derived from an EMBL/GenBank/DDBJ whole genome shotgun (WGS) entry which is preliminary data.</text>
</comment>
<gene>
    <name evidence="1" type="ORF">DXC61_15005</name>
</gene>